<dbReference type="InterPro" id="IPR019627">
    <property type="entry name" value="YAcAr"/>
</dbReference>
<keyword evidence="3" id="KW-1185">Reference proteome</keyword>
<feature type="domain" description="YspA cpYpsA-related SLOG" evidence="1">
    <location>
        <begin position="1"/>
        <end position="64"/>
    </location>
</feature>
<accession>A0A2P1CKW7</accession>
<reference evidence="2 3" key="1">
    <citation type="submission" date="2018-02" db="EMBL/GenBank/DDBJ databases">
        <title>Complete genome sequence of Pantoea phage vB_PagS_Vid5.</title>
        <authorList>
            <person name="Truncaite L."/>
            <person name="Simoliunas E."/>
            <person name="Meskys R."/>
        </authorList>
    </citation>
    <scope>NUCLEOTIDE SEQUENCE [LARGE SCALE GENOMIC DNA]</scope>
</reference>
<proteinExistence type="predicted"/>
<dbReference type="EMBL" id="MG948468">
    <property type="protein sequence ID" value="AVJ51849.1"/>
    <property type="molecule type" value="Genomic_DNA"/>
</dbReference>
<dbReference type="Pfam" id="PF10686">
    <property type="entry name" value="YAcAr"/>
    <property type="match status" value="1"/>
</dbReference>
<organism evidence="2 3">
    <name type="scientific">Pantoea phage vB_PagS_Vid5</name>
    <dbReference type="NCBI Taxonomy" id="2099652"/>
    <lineage>
        <taxon>Viruses</taxon>
        <taxon>Duplodnaviria</taxon>
        <taxon>Heunggongvirae</taxon>
        <taxon>Uroviricota</taxon>
        <taxon>Caudoviricetes</taxon>
        <taxon>Vidquintavirus</taxon>
        <taxon>Vidquintavirus Vid5</taxon>
    </lineage>
</organism>
<evidence type="ECO:0000313" key="2">
    <source>
        <dbReference type="EMBL" id="AVJ51849.1"/>
    </source>
</evidence>
<dbReference type="OrthoDB" id="13008at10239"/>
<name>A0A2P1CKW7_9CAUD</name>
<dbReference type="Proteomes" id="UP000241629">
    <property type="component" value="Segment"/>
</dbReference>
<evidence type="ECO:0000259" key="1">
    <source>
        <dbReference type="Pfam" id="PF10686"/>
    </source>
</evidence>
<evidence type="ECO:0000313" key="3">
    <source>
        <dbReference type="Proteomes" id="UP000241629"/>
    </source>
</evidence>
<gene>
    <name evidence="2" type="ORF">Vid5_gp94</name>
</gene>
<protein>
    <recommendedName>
        <fullName evidence="1">YspA cpYpsA-related SLOG domain-containing protein</fullName>
    </recommendedName>
</protein>
<sequence length="122" mass="13235">MIVVVTGGRDYNDCAAITAALDALHTQYPITMLYHGCARGVDTLCGLWASARGVPVREFPADWENCGPRAGLMRNIEMIASNPRPVYCIAFPGGTGTAHMVKHCKIAGVPVWQPYHPNPENL</sequence>